<keyword evidence="2" id="KW-1133">Transmembrane helix</keyword>
<evidence type="ECO:0000313" key="4">
    <source>
        <dbReference type="Proteomes" id="UP000791080"/>
    </source>
</evidence>
<keyword evidence="2" id="KW-0472">Membrane</keyword>
<sequence length="259" mass="26357">MVDEQRIAGLFREAAGAETPPASFDEGDVARESHRITRRRRMTAAGGSVFAVALLAGGISVVGTTPWQNDGGGETVAGPLANGQADAPEQGPAVMGQPLEDQESRAEAEDLPGTMRDEAEPEQPTDLPVPELEPGSPPAVEPVPTGCGAVDPQLAAALAEALPDDAEEPGPVDAACVPDSRGASAQVEDDGNLGTVSVVLGPPDVPAPVVETSPDGESHSTLAEGGGVLTVVSEPATRDAEPPFVNRLAVLGERLADQF</sequence>
<gene>
    <name evidence="3" type="ORF">G443_003369</name>
</gene>
<reference evidence="3 4" key="2">
    <citation type="submission" date="2022-06" db="EMBL/GenBank/DDBJ databases">
        <title>Genomic Encyclopedia of Type Strains, Phase I: the one thousand microbial genomes (KMG-I) project.</title>
        <authorList>
            <person name="Kyrpides N."/>
        </authorList>
    </citation>
    <scope>NUCLEOTIDE SEQUENCE [LARGE SCALE GENOMIC DNA]</scope>
    <source>
        <strain evidence="3 4">DSM 43889</strain>
    </source>
</reference>
<comment type="caution">
    <text evidence="3">The sequence shown here is derived from an EMBL/GenBank/DDBJ whole genome shotgun (WGS) entry which is preliminary data.</text>
</comment>
<dbReference type="EMBL" id="AUBJ02000001">
    <property type="protein sequence ID" value="MCP2333099.1"/>
    <property type="molecule type" value="Genomic_DNA"/>
</dbReference>
<accession>A0ABT1JKQ8</accession>
<reference evidence="3 4" key="1">
    <citation type="submission" date="2013-07" db="EMBL/GenBank/DDBJ databases">
        <authorList>
            <consortium name="DOE Joint Genome Institute"/>
            <person name="Reeve W."/>
            <person name="Huntemann M."/>
            <person name="Han J."/>
            <person name="Chen A."/>
            <person name="Kyrpides N."/>
            <person name="Mavromatis K."/>
            <person name="Markowitz V."/>
            <person name="Palaniappan K."/>
            <person name="Ivanova N."/>
            <person name="Schaumberg A."/>
            <person name="Pati A."/>
            <person name="Liolios K."/>
            <person name="Nordberg H.P."/>
            <person name="Cantor M.N."/>
            <person name="Hua S.X."/>
            <person name="Woyke T."/>
        </authorList>
    </citation>
    <scope>NUCLEOTIDE SEQUENCE [LARGE SCALE GENOMIC DNA]</scope>
    <source>
        <strain evidence="3 4">DSM 43889</strain>
    </source>
</reference>
<name>A0ABT1JKQ8_ACTCY</name>
<evidence type="ECO:0000256" key="2">
    <source>
        <dbReference type="SAM" id="Phobius"/>
    </source>
</evidence>
<dbReference type="Proteomes" id="UP000791080">
    <property type="component" value="Unassembled WGS sequence"/>
</dbReference>
<evidence type="ECO:0000313" key="3">
    <source>
        <dbReference type="EMBL" id="MCP2333099.1"/>
    </source>
</evidence>
<protein>
    <submittedName>
        <fullName evidence="3">Uncharacterized protein</fullName>
    </submittedName>
</protein>
<evidence type="ECO:0000256" key="1">
    <source>
        <dbReference type="SAM" id="MobiDB-lite"/>
    </source>
</evidence>
<organism evidence="3 4">
    <name type="scientific">Actinoalloteichus caeruleus DSM 43889</name>
    <dbReference type="NCBI Taxonomy" id="1120930"/>
    <lineage>
        <taxon>Bacteria</taxon>
        <taxon>Bacillati</taxon>
        <taxon>Actinomycetota</taxon>
        <taxon>Actinomycetes</taxon>
        <taxon>Pseudonocardiales</taxon>
        <taxon>Pseudonocardiaceae</taxon>
        <taxon>Actinoalloteichus</taxon>
        <taxon>Actinoalloteichus cyanogriseus</taxon>
    </lineage>
</organism>
<feature type="region of interest" description="Disordered" evidence="1">
    <location>
        <begin position="66"/>
        <end position="146"/>
    </location>
</feature>
<keyword evidence="4" id="KW-1185">Reference proteome</keyword>
<feature type="transmembrane region" description="Helical" evidence="2">
    <location>
        <begin position="42"/>
        <end position="62"/>
    </location>
</feature>
<keyword evidence="2" id="KW-0812">Transmembrane</keyword>
<proteinExistence type="predicted"/>